<evidence type="ECO:0000313" key="7">
    <source>
        <dbReference type="EMBL" id="WGZ91371.1"/>
    </source>
</evidence>
<keyword evidence="3 5" id="KW-0732">Signal</keyword>
<protein>
    <recommendedName>
        <fullName evidence="5">Protein-methionine-sulfoxide reductase catalytic subunit MsrP</fullName>
        <ecNumber evidence="5">1.8.5.-</ecNumber>
    </recommendedName>
</protein>
<dbReference type="AlphaFoldDB" id="A0AA95H617"/>
<comment type="subunit">
    <text evidence="5">Heterodimer of a catalytic subunit (MsrP) and a heme-binding subunit (MsrQ).</text>
</comment>
<evidence type="ECO:0000256" key="5">
    <source>
        <dbReference type="HAMAP-Rule" id="MF_01206"/>
    </source>
</evidence>
<dbReference type="GO" id="GO:0046872">
    <property type="term" value="F:metal ion binding"/>
    <property type="evidence" value="ECO:0007669"/>
    <property type="project" value="UniProtKB-KW"/>
</dbReference>
<organism evidence="7">
    <name type="scientific">Candidatus Thiocaldithrix dubininis</name>
    <dbReference type="NCBI Taxonomy" id="3080823"/>
    <lineage>
        <taxon>Bacteria</taxon>
        <taxon>Pseudomonadati</taxon>
        <taxon>Pseudomonadota</taxon>
        <taxon>Gammaproteobacteria</taxon>
        <taxon>Thiotrichales</taxon>
        <taxon>Thiotrichaceae</taxon>
        <taxon>Candidatus Thiocaldithrix</taxon>
    </lineage>
</organism>
<keyword evidence="4 5" id="KW-0560">Oxidoreductase</keyword>
<dbReference type="Proteomes" id="UP001300672">
    <property type="component" value="Chromosome"/>
</dbReference>
<comment type="similarity">
    <text evidence="5">Belongs to the MsrP family.</text>
</comment>
<feature type="binding site" evidence="5">
    <location>
        <position position="202"/>
    </location>
    <ligand>
        <name>Mo-molybdopterin</name>
        <dbReference type="ChEBI" id="CHEBI:71302"/>
    </ligand>
</feature>
<dbReference type="InterPro" id="IPR036374">
    <property type="entry name" value="OxRdtase_Mopterin-bd_sf"/>
</dbReference>
<comment type="caution">
    <text evidence="5">Lacks conserved residue(s) required for the propagation of feature annotation.</text>
</comment>
<dbReference type="GO" id="GO:0016672">
    <property type="term" value="F:oxidoreductase activity, acting on a sulfur group of donors, quinone or similar compound as acceptor"/>
    <property type="evidence" value="ECO:0007669"/>
    <property type="project" value="UniProtKB-UniRule"/>
</dbReference>
<dbReference type="HAMAP" id="MF_01206">
    <property type="entry name" value="MsrP"/>
    <property type="match status" value="1"/>
</dbReference>
<keyword evidence="1 5" id="KW-0500">Molybdenum</keyword>
<evidence type="ECO:0000256" key="3">
    <source>
        <dbReference type="ARBA" id="ARBA00022729"/>
    </source>
</evidence>
<dbReference type="GO" id="GO:0043546">
    <property type="term" value="F:molybdopterin cofactor binding"/>
    <property type="evidence" value="ECO:0007669"/>
    <property type="project" value="UniProtKB-UniRule"/>
</dbReference>
<dbReference type="NCBIfam" id="NF003767">
    <property type="entry name" value="PRK05363.1"/>
    <property type="match status" value="1"/>
</dbReference>
<dbReference type="GO" id="GO:0030091">
    <property type="term" value="P:protein repair"/>
    <property type="evidence" value="ECO:0007669"/>
    <property type="project" value="UniProtKB-UniRule"/>
</dbReference>
<sequence>MLIKKPALLTEQDVTDYRLYQQRRQFLKTLGGLSLWGTGLGTALAAPKDELSDYKDITSYNNFIELGVGKDAPAELGHLIKTSPWEVTVDGECAKPGKLDLADILKLYPPEERIYSLRCVEGWSMVIPWQGFPLGKFLQRFAPMSKAKFVKFESLYDPTQMPAQKRRAFDWPYTEGLRIDEAMHPLTLLATGLYNKPLLGQNGAALRLVVPWKYGFKSAKSIVRMSFVEKMPVSTWMAEVPDEYGFYANVNPAVSHPRWSQRKERRIGEFRKRDTQAFNGYADQVAHLYTGMDLSENF</sequence>
<dbReference type="InterPro" id="IPR000572">
    <property type="entry name" value="OxRdtase_Mopterin-bd_dom"/>
</dbReference>
<feature type="binding site" evidence="5">
    <location>
        <position position="61"/>
    </location>
    <ligand>
        <name>Mo-molybdopterin</name>
        <dbReference type="ChEBI" id="CHEBI:71302"/>
    </ligand>
</feature>
<reference evidence="7" key="1">
    <citation type="journal article" date="2023" name="Int. J. Mol. Sci.">
        <title>Metagenomics Revealed a New Genus 'Candidatus Thiocaldithrix dubininis' gen. nov., sp. nov. and a New Species 'Candidatus Thiothrix putei' sp. nov. in the Family Thiotrichaceae, Some Members of Which Have Traits of Both Na+- and H+-Motive Energetics.</title>
        <authorList>
            <person name="Ravin N.V."/>
            <person name="Muntyan M.S."/>
            <person name="Smolyakov D.D."/>
            <person name="Rudenko T.S."/>
            <person name="Beletsky A.V."/>
            <person name="Mardanov A.V."/>
            <person name="Grabovich M.Y."/>
        </authorList>
    </citation>
    <scope>NUCLEOTIDE SEQUENCE</scope>
    <source>
        <strain evidence="7">GKL-01</strain>
    </source>
</reference>
<evidence type="ECO:0000259" key="6">
    <source>
        <dbReference type="Pfam" id="PF00174"/>
    </source>
</evidence>
<dbReference type="Pfam" id="PF00174">
    <property type="entry name" value="Oxidored_molyb"/>
    <property type="match status" value="1"/>
</dbReference>
<feature type="binding site" evidence="5">
    <location>
        <position position="119"/>
    </location>
    <ligand>
        <name>Mo-molybdopterin</name>
        <dbReference type="ChEBI" id="CHEBI:71302"/>
    </ligand>
    <ligandPart>
        <name>Mo</name>
        <dbReference type="ChEBI" id="CHEBI:28685"/>
    </ligandPart>
</feature>
<reference evidence="7" key="2">
    <citation type="submission" date="2023-04" db="EMBL/GenBank/DDBJ databases">
        <authorList>
            <person name="Beletskiy A.V."/>
            <person name="Mardanov A.V."/>
            <person name="Ravin N.V."/>
        </authorList>
    </citation>
    <scope>NUCLEOTIDE SEQUENCE</scope>
    <source>
        <strain evidence="7">GKL-01</strain>
    </source>
</reference>
<comment type="cofactor">
    <cofactor evidence="5">
        <name>Mo-molybdopterin</name>
        <dbReference type="ChEBI" id="CHEBI:71302"/>
    </cofactor>
    <text evidence="5">Binds 1 Mo-molybdopterin (Mo-MPT) cofactor per subunit.</text>
</comment>
<feature type="binding site" evidence="5">
    <location>
        <begin position="218"/>
        <end position="220"/>
    </location>
    <ligand>
        <name>Mo-molybdopterin</name>
        <dbReference type="ChEBI" id="CHEBI:71302"/>
    </ligand>
</feature>
<dbReference type="KEGG" id="tdu:QJT80_02600"/>
<proteinExistence type="inferred from homology"/>
<keyword evidence="2 5" id="KW-0479">Metal-binding</keyword>
<dbReference type="EMBL" id="CP124755">
    <property type="protein sequence ID" value="WGZ91371.1"/>
    <property type="molecule type" value="Genomic_DNA"/>
</dbReference>
<comment type="catalytic activity">
    <reaction evidence="5">
        <text>L-methionyl-[protein] + a quinone + H2O = L-methionyl-(R)-S-oxide-[protein] + a quinol</text>
        <dbReference type="Rhea" id="RHEA:51296"/>
        <dbReference type="Rhea" id="RHEA-COMP:12313"/>
        <dbReference type="Rhea" id="RHEA-COMP:12314"/>
        <dbReference type="ChEBI" id="CHEBI:15377"/>
        <dbReference type="ChEBI" id="CHEBI:16044"/>
        <dbReference type="ChEBI" id="CHEBI:24646"/>
        <dbReference type="ChEBI" id="CHEBI:45764"/>
        <dbReference type="ChEBI" id="CHEBI:132124"/>
    </reaction>
</comment>
<gene>
    <name evidence="5 7" type="primary">msrP</name>
    <name evidence="7" type="ORF">QJT80_02600</name>
</gene>
<dbReference type="InterPro" id="IPR022867">
    <property type="entry name" value="MsrP"/>
</dbReference>
<comment type="catalytic activity">
    <reaction evidence="5">
        <text>L-methionyl-[protein] + a quinone + H2O = L-methionyl-(S)-S-oxide-[protein] + a quinol</text>
        <dbReference type="Rhea" id="RHEA:51292"/>
        <dbReference type="Rhea" id="RHEA-COMP:12313"/>
        <dbReference type="Rhea" id="RHEA-COMP:12315"/>
        <dbReference type="ChEBI" id="CHEBI:15377"/>
        <dbReference type="ChEBI" id="CHEBI:16044"/>
        <dbReference type="ChEBI" id="CHEBI:24646"/>
        <dbReference type="ChEBI" id="CHEBI:44120"/>
        <dbReference type="ChEBI" id="CHEBI:132124"/>
    </reaction>
</comment>
<dbReference type="PANTHER" id="PTHR43032">
    <property type="entry name" value="PROTEIN-METHIONINE-SULFOXIDE REDUCTASE"/>
    <property type="match status" value="1"/>
</dbReference>
<evidence type="ECO:0000256" key="1">
    <source>
        <dbReference type="ARBA" id="ARBA00022505"/>
    </source>
</evidence>
<dbReference type="EC" id="1.8.5.-" evidence="5"/>
<comment type="function">
    <text evidence="5">Part of the MsrPQ system that repairs oxidized periplasmic proteins containing methionine sulfoxide residues (Met-O), using respiratory chain electrons. Thus protects these proteins from oxidative-stress damage caused by reactive species of oxygen and chlorine generated by the host defense mechanisms. MsrPQ is essential for the maintenance of envelope integrity under bleach stress, rescuing a wide series of structurally unrelated periplasmic proteins from methionine oxidation. The catalytic subunit MsrP is non-stereospecific, being able to reduce both (R-) and (S-) diastereoisomers of methionine sulfoxide.</text>
</comment>
<evidence type="ECO:0000256" key="2">
    <source>
        <dbReference type="ARBA" id="ARBA00022723"/>
    </source>
</evidence>
<dbReference type="PANTHER" id="PTHR43032:SF3">
    <property type="entry name" value="PROTEIN-METHIONINE-SULFOXIDE REDUCTASE CATALYTIC SUBUNIT MSRP"/>
    <property type="match status" value="1"/>
</dbReference>
<evidence type="ECO:0000256" key="4">
    <source>
        <dbReference type="ARBA" id="ARBA00023002"/>
    </source>
</evidence>
<dbReference type="Gene3D" id="3.90.420.10">
    <property type="entry name" value="Oxidoreductase, molybdopterin-binding domain"/>
    <property type="match status" value="1"/>
</dbReference>
<feature type="binding site" evidence="5">
    <location>
        <position position="207"/>
    </location>
    <ligand>
        <name>Mo-molybdopterin</name>
        <dbReference type="ChEBI" id="CHEBI:71302"/>
    </ligand>
</feature>
<feature type="domain" description="Oxidoreductase molybdopterin-binding" evidence="6">
    <location>
        <begin position="81"/>
        <end position="236"/>
    </location>
</feature>
<feature type="binding site" evidence="5">
    <location>
        <position position="154"/>
    </location>
    <ligand>
        <name>Mo-molybdopterin</name>
        <dbReference type="ChEBI" id="CHEBI:71302"/>
    </ligand>
</feature>
<accession>A0AA95H617</accession>
<dbReference type="SUPFAM" id="SSF56524">
    <property type="entry name" value="Oxidoreductase molybdopterin-binding domain"/>
    <property type="match status" value="1"/>
</dbReference>
<name>A0AA95H617_9GAMM</name>